<dbReference type="EMBL" id="CP003222">
    <property type="protein sequence ID" value="AEW85848.1"/>
    <property type="molecule type" value="Genomic_DNA"/>
</dbReference>
<protein>
    <submittedName>
        <fullName evidence="1">Uncharacterized protein</fullName>
    </submittedName>
</protein>
<organism evidence="1 2">
    <name type="scientific">Flavobacterium columnare (strain ATCC 49512 / CIP 103533 / TG 44/87)</name>
    <dbReference type="NCBI Taxonomy" id="1041826"/>
    <lineage>
        <taxon>Bacteria</taxon>
        <taxon>Pseudomonadati</taxon>
        <taxon>Bacteroidota</taxon>
        <taxon>Flavobacteriia</taxon>
        <taxon>Flavobacteriales</taxon>
        <taxon>Flavobacteriaceae</taxon>
        <taxon>Flavobacterium</taxon>
    </lineage>
</organism>
<reference evidence="1 2" key="1">
    <citation type="journal article" date="2012" name="J. Bacteriol.">
        <title>Genome Sequence of the Fish Pathogen Flavobacterium columnare ATCC 49512.</title>
        <authorList>
            <person name="Tekedar H.C."/>
            <person name="Karsi A."/>
            <person name="Gillaspy A.F."/>
            <person name="Dyer D.W."/>
            <person name="Benton N.R."/>
            <person name="Zaitshik J."/>
            <person name="Vamenta S."/>
            <person name="Banes M.M."/>
            <person name="Gulsoy N."/>
            <person name="Aboko-Cole M."/>
            <person name="Waldbieser G.C."/>
            <person name="Lawrence M.L."/>
        </authorList>
    </citation>
    <scope>NUCLEOTIDE SEQUENCE [LARGE SCALE GENOMIC DNA]</scope>
    <source>
        <strain evidence="2">ATCC 49512 / CIP 103533 / TG 44/87</strain>
    </source>
</reference>
<proteinExistence type="predicted"/>
<keyword evidence="2" id="KW-1185">Reference proteome</keyword>
<evidence type="ECO:0000313" key="2">
    <source>
        <dbReference type="Proteomes" id="UP000005638"/>
    </source>
</evidence>
<dbReference type="KEGG" id="fco:FCOL_05105"/>
<dbReference type="eggNOG" id="COG2378">
    <property type="taxonomic scope" value="Bacteria"/>
</dbReference>
<accession>G8X9A1</accession>
<dbReference type="AlphaFoldDB" id="G8X9A1"/>
<dbReference type="RefSeq" id="WP_014165127.1">
    <property type="nucleotide sequence ID" value="NC_016510.2"/>
</dbReference>
<sequence length="236" mass="28017">MKASQNNSEENQDFKIGDIVAIKSHALFREYHKIIEFPAQTSPLMLVKEIFYEDEEKKKTHSEELGCKISGLIKFTCVYFNANKSEFVEVIIYSDLLKKYNDLKYYRKDKKTNENIDSKLIDEVKSYDLADYNYGEVVQFKTKKLEHRKSYENNNEKISNISFQTPDFVLSGIKEEISKDLFYSNGEKKIKRKVSNTMFKVMWFNHYQQKFSEHYLPKEFFVKDTKFIDGGNEEVK</sequence>
<evidence type="ECO:0000313" key="1">
    <source>
        <dbReference type="EMBL" id="AEW85848.1"/>
    </source>
</evidence>
<dbReference type="Proteomes" id="UP000005638">
    <property type="component" value="Chromosome"/>
</dbReference>
<dbReference type="GeneID" id="60757564"/>
<dbReference type="STRING" id="1041826.FCOL_05105"/>
<dbReference type="HOGENOM" id="CLU_1174017_0_0_10"/>
<name>G8X9A1_FLACA</name>
<gene>
    <name evidence="1" type="ordered locus">FCOL_05105</name>
</gene>